<evidence type="ECO:0000256" key="1">
    <source>
        <dbReference type="ARBA" id="ARBA00023157"/>
    </source>
</evidence>
<dbReference type="KEGG" id="xla:121393197"/>
<gene>
    <name evidence="4" type="primary">LOC121393197</name>
</gene>
<protein>
    <submittedName>
        <fullName evidence="4">Otogelin-like</fullName>
    </submittedName>
</protein>
<evidence type="ECO:0000313" key="3">
    <source>
        <dbReference type="Proteomes" id="UP000186698"/>
    </source>
</evidence>
<dbReference type="OrthoDB" id="8921018at2759"/>
<evidence type="ECO:0000313" key="4">
    <source>
        <dbReference type="RefSeq" id="XP_041416995.1"/>
    </source>
</evidence>
<dbReference type="InterPro" id="IPR014853">
    <property type="entry name" value="VWF/SSPO/ZAN-like_Cys-rich_dom"/>
</dbReference>
<dbReference type="AlphaFoldDB" id="A0A8J1KI10"/>
<accession>A0A8J1KI10</accession>
<dbReference type="Proteomes" id="UP000186698">
    <property type="component" value="Chromosome 4S"/>
</dbReference>
<dbReference type="RefSeq" id="XP_041416995.1">
    <property type="nucleotide sequence ID" value="XM_041561061.1"/>
</dbReference>
<keyword evidence="3" id="KW-1185">Reference proteome</keyword>
<sequence>MLQPGYKAPLIIMCFIPGKVTENIEEFCNSWRENAPLEAASLPSPNEPVCDGQSQEAKQTGHSMCSLILQPPFQSCHESFSPFPFMAACANDMCLSGSDTATWCWALTEYARACAQVGHSMAGGPYTSSVHMHRREVDLHKHYLPCLLCI</sequence>
<dbReference type="Pfam" id="PF08742">
    <property type="entry name" value="C8"/>
    <property type="match status" value="1"/>
</dbReference>
<dbReference type="PANTHER" id="PTHR11339">
    <property type="entry name" value="EXTRACELLULAR MATRIX GLYCOPROTEIN RELATED"/>
    <property type="match status" value="1"/>
</dbReference>
<evidence type="ECO:0000259" key="2">
    <source>
        <dbReference type="SMART" id="SM00832"/>
    </source>
</evidence>
<organism evidence="3 4">
    <name type="scientific">Xenopus laevis</name>
    <name type="common">African clawed frog</name>
    <dbReference type="NCBI Taxonomy" id="8355"/>
    <lineage>
        <taxon>Eukaryota</taxon>
        <taxon>Metazoa</taxon>
        <taxon>Chordata</taxon>
        <taxon>Craniata</taxon>
        <taxon>Vertebrata</taxon>
        <taxon>Euteleostomi</taxon>
        <taxon>Amphibia</taxon>
        <taxon>Batrachia</taxon>
        <taxon>Anura</taxon>
        <taxon>Pipoidea</taxon>
        <taxon>Pipidae</taxon>
        <taxon>Xenopodinae</taxon>
        <taxon>Xenopus</taxon>
        <taxon>Xenopus</taxon>
    </lineage>
</organism>
<feature type="domain" description="VWF/SSPO/Zonadhesin-like cysteine-rich" evidence="2">
    <location>
        <begin position="58"/>
        <end position="123"/>
    </location>
</feature>
<name>A0A8J1KI10_XENLA</name>
<reference evidence="4" key="1">
    <citation type="submission" date="2025-08" db="UniProtKB">
        <authorList>
            <consortium name="RefSeq"/>
        </authorList>
    </citation>
    <scope>IDENTIFICATION</scope>
    <source>
        <strain evidence="4">J_2021</strain>
        <tissue evidence="4">Erythrocytes</tissue>
    </source>
</reference>
<dbReference type="GeneID" id="121393197"/>
<proteinExistence type="predicted"/>
<dbReference type="InterPro" id="IPR050780">
    <property type="entry name" value="Mucin_vWF_Thrombospondin_sf"/>
</dbReference>
<keyword evidence="1" id="KW-1015">Disulfide bond</keyword>
<dbReference type="SMART" id="SM00832">
    <property type="entry name" value="C8"/>
    <property type="match status" value="1"/>
</dbReference>